<keyword evidence="2" id="KW-0503">Monooxygenase</keyword>
<evidence type="ECO:0000313" key="2">
    <source>
        <dbReference type="EMBL" id="XCH34120.1"/>
    </source>
</evidence>
<keyword evidence="2" id="KW-0560">Oxidoreductase</keyword>
<gene>
    <name evidence="2" type="ORF">ABV300_04365</name>
</gene>
<dbReference type="PROSITE" id="PS51725">
    <property type="entry name" value="ABM"/>
    <property type="match status" value="1"/>
</dbReference>
<dbReference type="InterPro" id="IPR011008">
    <property type="entry name" value="Dimeric_a/b-barrel"/>
</dbReference>
<reference evidence="2" key="1">
    <citation type="submission" date="2024-06" db="EMBL/GenBank/DDBJ databases">
        <title>A Novel Isolate, Dehalogenimonas sp. Strain 4OHTPN, Dechlorinates Aromatic 4 Hydroxy chlorothalonil by a Novel Reductive Dehalogenase.</title>
        <authorList>
            <person name="Liu G."/>
        </authorList>
    </citation>
    <scope>NUCLEOTIDE SEQUENCE</scope>
    <source>
        <strain evidence="2">4OHTPN</strain>
    </source>
</reference>
<dbReference type="RefSeq" id="WP_353715303.1">
    <property type="nucleotide sequence ID" value="NZ_CP159307.1"/>
</dbReference>
<dbReference type="EMBL" id="CP159307">
    <property type="protein sequence ID" value="XCH34120.1"/>
    <property type="molecule type" value="Genomic_DNA"/>
</dbReference>
<dbReference type="Pfam" id="PF03992">
    <property type="entry name" value="ABM"/>
    <property type="match status" value="1"/>
</dbReference>
<sequence length="104" mass="11709">MIKVMIGFHKKPDSDIQPVLQKLRSFAMTFQGFKGMESLESDEGGSIIVMEFNWESLDHWKAWKASQVQKQILEDAAGLLLDRPKMSVYKVIPLSGWPTGGSLP</sequence>
<organism evidence="2">
    <name type="scientific">Dehalogenimonas sp. 4OHTPN</name>
    <dbReference type="NCBI Taxonomy" id="3166643"/>
    <lineage>
        <taxon>Bacteria</taxon>
        <taxon>Bacillati</taxon>
        <taxon>Chloroflexota</taxon>
        <taxon>Dehalococcoidia</taxon>
        <taxon>Dehalococcoidales</taxon>
        <taxon>Dehalococcoidaceae</taxon>
        <taxon>Dehalogenimonas</taxon>
    </lineage>
</organism>
<name>A0AAU8GCG6_9CHLR</name>
<dbReference type="InterPro" id="IPR007138">
    <property type="entry name" value="ABM_dom"/>
</dbReference>
<dbReference type="SUPFAM" id="SSF54909">
    <property type="entry name" value="Dimeric alpha+beta barrel"/>
    <property type="match status" value="1"/>
</dbReference>
<proteinExistence type="predicted"/>
<accession>A0AAU8GCG6</accession>
<protein>
    <submittedName>
        <fullName evidence="2">Antibiotic biosynthesis monooxygenase</fullName>
    </submittedName>
</protein>
<dbReference type="AlphaFoldDB" id="A0AAU8GCG6"/>
<feature type="domain" description="ABM" evidence="1">
    <location>
        <begin position="1"/>
        <end position="89"/>
    </location>
</feature>
<dbReference type="Gene3D" id="3.30.70.100">
    <property type="match status" value="1"/>
</dbReference>
<dbReference type="GO" id="GO:0004497">
    <property type="term" value="F:monooxygenase activity"/>
    <property type="evidence" value="ECO:0007669"/>
    <property type="project" value="UniProtKB-KW"/>
</dbReference>
<evidence type="ECO:0000259" key="1">
    <source>
        <dbReference type="PROSITE" id="PS51725"/>
    </source>
</evidence>